<keyword evidence="5 7" id="KW-1133">Transmembrane helix</keyword>
<dbReference type="EMBL" id="UOEU01000475">
    <property type="protein sequence ID" value="VAW33713.1"/>
    <property type="molecule type" value="Genomic_DNA"/>
</dbReference>
<proteinExistence type="predicted"/>
<evidence type="ECO:0000256" key="3">
    <source>
        <dbReference type="ARBA" id="ARBA00022741"/>
    </source>
</evidence>
<feature type="domain" description="ABC transmembrane type-1" evidence="9">
    <location>
        <begin position="66"/>
        <end position="348"/>
    </location>
</feature>
<keyword evidence="3" id="KW-0547">Nucleotide-binding</keyword>
<dbReference type="SUPFAM" id="SSF90123">
    <property type="entry name" value="ABC transporter transmembrane region"/>
    <property type="match status" value="1"/>
</dbReference>
<evidence type="ECO:0000259" key="8">
    <source>
        <dbReference type="PROSITE" id="PS50893"/>
    </source>
</evidence>
<accession>A0A3B0UZZ9</accession>
<feature type="transmembrane region" description="Helical" evidence="7">
    <location>
        <begin position="207"/>
        <end position="224"/>
    </location>
</feature>
<dbReference type="AlphaFoldDB" id="A0A3B0UZZ9"/>
<gene>
    <name evidence="10" type="ORF">MNBD_CHLOROFLEXI01-1145</name>
</gene>
<dbReference type="GO" id="GO:0005524">
    <property type="term" value="F:ATP binding"/>
    <property type="evidence" value="ECO:0007669"/>
    <property type="project" value="UniProtKB-KW"/>
</dbReference>
<dbReference type="PROSITE" id="PS50893">
    <property type="entry name" value="ABC_TRANSPORTER_2"/>
    <property type="match status" value="1"/>
</dbReference>
<name>A0A3B0UZZ9_9ZZZZ</name>
<dbReference type="Gene3D" id="1.20.1560.10">
    <property type="entry name" value="ABC transporter type 1, transmembrane domain"/>
    <property type="match status" value="1"/>
</dbReference>
<keyword evidence="4 10" id="KW-0067">ATP-binding</keyword>
<evidence type="ECO:0000256" key="4">
    <source>
        <dbReference type="ARBA" id="ARBA00022840"/>
    </source>
</evidence>
<dbReference type="PROSITE" id="PS50929">
    <property type="entry name" value="ABC_TM1F"/>
    <property type="match status" value="1"/>
</dbReference>
<protein>
    <submittedName>
        <fullName evidence="10">Efflux ABC transporter, permease/ATP-binding protein YwjA</fullName>
    </submittedName>
</protein>
<dbReference type="PROSITE" id="PS00211">
    <property type="entry name" value="ABC_TRANSPORTER_1"/>
    <property type="match status" value="1"/>
</dbReference>
<organism evidence="10">
    <name type="scientific">hydrothermal vent metagenome</name>
    <dbReference type="NCBI Taxonomy" id="652676"/>
    <lineage>
        <taxon>unclassified sequences</taxon>
        <taxon>metagenomes</taxon>
        <taxon>ecological metagenomes</taxon>
    </lineage>
</organism>
<dbReference type="GO" id="GO:0016887">
    <property type="term" value="F:ATP hydrolysis activity"/>
    <property type="evidence" value="ECO:0007669"/>
    <property type="project" value="InterPro"/>
</dbReference>
<keyword evidence="2 7" id="KW-0812">Transmembrane</keyword>
<comment type="subcellular location">
    <subcellularLocation>
        <location evidence="1">Membrane</location>
        <topology evidence="1">Multi-pass membrane protein</topology>
    </subcellularLocation>
</comment>
<dbReference type="InterPro" id="IPR039421">
    <property type="entry name" value="Type_1_exporter"/>
</dbReference>
<evidence type="ECO:0000313" key="10">
    <source>
        <dbReference type="EMBL" id="VAW33713.1"/>
    </source>
</evidence>
<evidence type="ECO:0000256" key="5">
    <source>
        <dbReference type="ARBA" id="ARBA00022989"/>
    </source>
</evidence>
<dbReference type="GO" id="GO:0015421">
    <property type="term" value="F:ABC-type oligopeptide transporter activity"/>
    <property type="evidence" value="ECO:0007669"/>
    <property type="project" value="TreeGrafter"/>
</dbReference>
<feature type="transmembrane region" description="Helical" evidence="7">
    <location>
        <begin position="58"/>
        <end position="82"/>
    </location>
</feature>
<dbReference type="InterPro" id="IPR036640">
    <property type="entry name" value="ABC1_TM_sf"/>
</dbReference>
<dbReference type="SUPFAM" id="SSF52540">
    <property type="entry name" value="P-loop containing nucleoside triphosphate hydrolases"/>
    <property type="match status" value="1"/>
</dbReference>
<dbReference type="CDD" id="cd18549">
    <property type="entry name" value="ABC_6TM_YwjA_like"/>
    <property type="match status" value="1"/>
</dbReference>
<evidence type="ECO:0000259" key="9">
    <source>
        <dbReference type="PROSITE" id="PS50929"/>
    </source>
</evidence>
<evidence type="ECO:0000256" key="1">
    <source>
        <dbReference type="ARBA" id="ARBA00004141"/>
    </source>
</evidence>
<dbReference type="FunFam" id="3.40.50.300:FF:000218">
    <property type="entry name" value="Multidrug ABC transporter ATP-binding protein"/>
    <property type="match status" value="1"/>
</dbReference>
<feature type="domain" description="ABC transporter" evidence="8">
    <location>
        <begin position="382"/>
        <end position="617"/>
    </location>
</feature>
<feature type="transmembrane region" description="Helical" evidence="7">
    <location>
        <begin position="184"/>
        <end position="201"/>
    </location>
</feature>
<dbReference type="InterPro" id="IPR027417">
    <property type="entry name" value="P-loop_NTPase"/>
</dbReference>
<dbReference type="InterPro" id="IPR011527">
    <property type="entry name" value="ABC1_TM_dom"/>
</dbReference>
<dbReference type="InterPro" id="IPR017871">
    <property type="entry name" value="ABC_transporter-like_CS"/>
</dbReference>
<feature type="transmembrane region" description="Helical" evidence="7">
    <location>
        <begin position="288"/>
        <end position="313"/>
    </location>
</feature>
<evidence type="ECO:0000256" key="6">
    <source>
        <dbReference type="ARBA" id="ARBA00023136"/>
    </source>
</evidence>
<dbReference type="InterPro" id="IPR003439">
    <property type="entry name" value="ABC_transporter-like_ATP-bd"/>
</dbReference>
<dbReference type="Pfam" id="PF00005">
    <property type="entry name" value="ABC_tran"/>
    <property type="match status" value="1"/>
</dbReference>
<feature type="transmembrane region" description="Helical" evidence="7">
    <location>
        <begin position="102"/>
        <end position="125"/>
    </location>
</feature>
<dbReference type="Gene3D" id="3.40.50.300">
    <property type="entry name" value="P-loop containing nucleotide triphosphate hydrolases"/>
    <property type="match status" value="1"/>
</dbReference>
<reference evidence="10" key="1">
    <citation type="submission" date="2018-06" db="EMBL/GenBank/DDBJ databases">
        <authorList>
            <person name="Zhirakovskaya E."/>
        </authorList>
    </citation>
    <scope>NUCLEOTIDE SEQUENCE</scope>
</reference>
<dbReference type="PANTHER" id="PTHR43394:SF1">
    <property type="entry name" value="ATP-BINDING CASSETTE SUB-FAMILY B MEMBER 10, MITOCHONDRIAL"/>
    <property type="match status" value="1"/>
</dbReference>
<dbReference type="GO" id="GO:0016020">
    <property type="term" value="C:membrane"/>
    <property type="evidence" value="ECO:0007669"/>
    <property type="project" value="UniProtKB-SubCell"/>
</dbReference>
<sequence>MSCLNRRRRCDDCGGGRWRRFMDYETVAKRPFWERNGRYKFNLTNTRGKKFLSYYKPYWGLFLADMAAAFILSATTLLLPLAVSNITKNLLTEQSSNTLNQIYGMGGVMLLLIIIHTVCNIFVGYQGHMMGAMMERDMRRELFDHTQKLSFSFYDEQKVGQLMTRISNDSFDMAELFHHGPEDILISLLNFVGTFIILLTINTNLALIIFLFLPIMAVYAFHFNKKMKVALRRSRDRIGDINAQVEESLAGIRVVKSFTNEAVEAKKFRVENGRFLESRRDRYRGETYFYEGLIGFTQLMTVAVIVFGSISIVNASLDLPDLITFLLYVGILIEPIRRYGNFTRLYQEGIAGFERIMEVLEVQPDIQDATDAIELAHVEGNVAFRNVSFKYKEGHAAVFNNLSLNIKAGEFVALVGASGIGKTTLCSLIPRFYEVNEGTVLLDGKNIKEICLSSLRGNIGLVQQDVYLFAGTVADNIRYGKVDASEVDIVTAAKKANAHAFIMALPNGYETDIGQRGVKLSGGQKQRLSIARVFLKNPPVLIFDEAPSALDNESEQAIRDSLEALADSRTTIVIAHRLSTVRNAQRIVVLTKKGIEEQGTHGELIALGGNYANLYNMQLSI</sequence>
<dbReference type="PANTHER" id="PTHR43394">
    <property type="entry name" value="ATP-DEPENDENT PERMEASE MDL1, MITOCHONDRIAL"/>
    <property type="match status" value="1"/>
</dbReference>
<keyword evidence="6 7" id="KW-0472">Membrane</keyword>
<dbReference type="Pfam" id="PF00664">
    <property type="entry name" value="ABC_membrane"/>
    <property type="match status" value="1"/>
</dbReference>
<dbReference type="SMART" id="SM00382">
    <property type="entry name" value="AAA"/>
    <property type="match status" value="1"/>
</dbReference>
<evidence type="ECO:0000256" key="2">
    <source>
        <dbReference type="ARBA" id="ARBA00022692"/>
    </source>
</evidence>
<evidence type="ECO:0000256" key="7">
    <source>
        <dbReference type="SAM" id="Phobius"/>
    </source>
</evidence>
<dbReference type="InterPro" id="IPR003593">
    <property type="entry name" value="AAA+_ATPase"/>
</dbReference>